<dbReference type="AlphaFoldDB" id="A0A2W5TKJ0"/>
<accession>A0A2W5TKJ0</accession>
<evidence type="ECO:0000313" key="1">
    <source>
        <dbReference type="EMBL" id="PZR13276.1"/>
    </source>
</evidence>
<evidence type="ECO:0000313" key="2">
    <source>
        <dbReference type="Proteomes" id="UP000249061"/>
    </source>
</evidence>
<proteinExistence type="predicted"/>
<dbReference type="Pfam" id="PF07394">
    <property type="entry name" value="DUF1501"/>
    <property type="match status" value="1"/>
</dbReference>
<dbReference type="Proteomes" id="UP000249061">
    <property type="component" value="Unassembled WGS sequence"/>
</dbReference>
<organism evidence="1 2">
    <name type="scientific">Archangium gephyra</name>
    <dbReference type="NCBI Taxonomy" id="48"/>
    <lineage>
        <taxon>Bacteria</taxon>
        <taxon>Pseudomonadati</taxon>
        <taxon>Myxococcota</taxon>
        <taxon>Myxococcia</taxon>
        <taxon>Myxococcales</taxon>
        <taxon>Cystobacterineae</taxon>
        <taxon>Archangiaceae</taxon>
        <taxon>Archangium</taxon>
    </lineage>
</organism>
<gene>
    <name evidence="1" type="ORF">DI536_13395</name>
</gene>
<reference evidence="1 2" key="1">
    <citation type="submission" date="2017-08" db="EMBL/GenBank/DDBJ databases">
        <title>Infants hospitalized years apart are colonized by the same room-sourced microbial strains.</title>
        <authorList>
            <person name="Brooks B."/>
            <person name="Olm M.R."/>
            <person name="Firek B.A."/>
            <person name="Baker R."/>
            <person name="Thomas B.C."/>
            <person name="Morowitz M.J."/>
            <person name="Banfield J.F."/>
        </authorList>
    </citation>
    <scope>NUCLEOTIDE SEQUENCE [LARGE SCALE GENOMIC DNA]</scope>
    <source>
        <strain evidence="1">S2_003_000_R2_14</strain>
    </source>
</reference>
<dbReference type="EMBL" id="QFQP01000010">
    <property type="protein sequence ID" value="PZR13276.1"/>
    <property type="molecule type" value="Genomic_DNA"/>
</dbReference>
<comment type="caution">
    <text evidence="1">The sequence shown here is derived from an EMBL/GenBank/DDBJ whole genome shotgun (WGS) entry which is preliminary data.</text>
</comment>
<protein>
    <recommendedName>
        <fullName evidence="3">Tat pathway signal protein</fullName>
    </recommendedName>
</protein>
<dbReference type="InterPro" id="IPR006311">
    <property type="entry name" value="TAT_signal"/>
</dbReference>
<name>A0A2W5TKJ0_9BACT</name>
<dbReference type="PROSITE" id="PS51318">
    <property type="entry name" value="TAT"/>
    <property type="match status" value="1"/>
</dbReference>
<dbReference type="InterPro" id="IPR010869">
    <property type="entry name" value="DUF1501"/>
</dbReference>
<sequence>MSNSFVSRRSFLEVLGLAAGGIALRQTPLGGAFAQTADPHFMLLVYFSGGWDQLLSLDPRNATQAQYQRVSGRAPTSGIEPAYVQTAGETPFVDAVMTATGGSGVQARGNLTFGPAVPDAMLEHAADLCIVRGMNMDTLTHEVGRRYLLTGKFPRGLSASGSSLNTVVAAQTGARGDIPNIAIGTESYNEGLAAASTAIRVGTYRDMLTVMQPQTGTTLPSASESAVRAFEDADDTCEQHGYDVSGLVESFKDGRSMARQLVNPAKASLFNFTVPAPASLTELYSAFSLNTSADLTGIRGRAAMAGQAMVNGVSSVVAVQLASGLDDHFDLFGQQAVSQRDGWDALGKLIKYLKSKQVPGTSKSFWQCTSMLVFSEFSRTPLINTRDGRDHHLVSSCLLSGPGIKGNTVFGASSNQGMGVQKWNFASGAMDATNGKVIRPCDVHATLVDSMGLSYSHLSNQTPQLIRAIQR</sequence>
<evidence type="ECO:0008006" key="3">
    <source>
        <dbReference type="Google" id="ProtNLM"/>
    </source>
</evidence>